<evidence type="ECO:0000256" key="5">
    <source>
        <dbReference type="ARBA" id="ARBA00022989"/>
    </source>
</evidence>
<name>A0AAD8EJJ0_DIPPU</name>
<sequence length="101" mass="11672">NHARLIRKTNNPCTDNRDQNVQRIIIHPENVLVQFKLITFFRKMEREGKKLQELKNNVDNVFLLTNAIIVCLMQCGFACLEAGAVRSKNTTNIIMKNVMDI</sequence>
<comment type="subcellular location">
    <subcellularLocation>
        <location evidence="1">Membrane</location>
        <topology evidence="1">Multi-pass membrane protein</topology>
    </subcellularLocation>
</comment>
<dbReference type="InterPro" id="IPR024041">
    <property type="entry name" value="NH4_transpt_AmtB-like_dom"/>
</dbReference>
<evidence type="ECO:0000256" key="2">
    <source>
        <dbReference type="ARBA" id="ARBA00005887"/>
    </source>
</evidence>
<dbReference type="AlphaFoldDB" id="A0AAD8EJJ0"/>
<dbReference type="GO" id="GO:0005886">
    <property type="term" value="C:plasma membrane"/>
    <property type="evidence" value="ECO:0007669"/>
    <property type="project" value="TreeGrafter"/>
</dbReference>
<dbReference type="GO" id="GO:0008519">
    <property type="term" value="F:ammonium channel activity"/>
    <property type="evidence" value="ECO:0007669"/>
    <property type="project" value="InterPro"/>
</dbReference>
<comment type="similarity">
    <text evidence="2">Belongs to the ammonia transporter channel (TC 1.A.11.2) family.</text>
</comment>
<keyword evidence="3" id="KW-0813">Transport</keyword>
<reference evidence="9" key="2">
    <citation type="submission" date="2023-05" db="EMBL/GenBank/DDBJ databases">
        <authorList>
            <person name="Fouks B."/>
        </authorList>
    </citation>
    <scope>NUCLEOTIDE SEQUENCE</scope>
    <source>
        <strain evidence="9">Stay&amp;Tobe</strain>
        <tissue evidence="9">Testes</tissue>
    </source>
</reference>
<feature type="non-terminal residue" evidence="9">
    <location>
        <position position="1"/>
    </location>
</feature>
<evidence type="ECO:0000259" key="8">
    <source>
        <dbReference type="Pfam" id="PF00909"/>
    </source>
</evidence>
<keyword evidence="7" id="KW-0924">Ammonia transport</keyword>
<reference evidence="9" key="1">
    <citation type="journal article" date="2023" name="IScience">
        <title>Live-bearing cockroach genome reveals convergent evolutionary mechanisms linked to viviparity in insects and beyond.</title>
        <authorList>
            <person name="Fouks B."/>
            <person name="Harrison M.C."/>
            <person name="Mikhailova A.A."/>
            <person name="Marchal E."/>
            <person name="English S."/>
            <person name="Carruthers M."/>
            <person name="Jennings E.C."/>
            <person name="Chiamaka E.L."/>
            <person name="Frigard R.A."/>
            <person name="Pippel M."/>
            <person name="Attardo G.M."/>
            <person name="Benoit J.B."/>
            <person name="Bornberg-Bauer E."/>
            <person name="Tobe S.S."/>
        </authorList>
    </citation>
    <scope>NUCLEOTIDE SEQUENCE</scope>
    <source>
        <strain evidence="9">Stay&amp;Tobe</strain>
    </source>
</reference>
<keyword evidence="5" id="KW-1133">Transmembrane helix</keyword>
<dbReference type="PANTHER" id="PTHR11730:SF6">
    <property type="entry name" value="AMMONIUM TRANSPORTER"/>
    <property type="match status" value="1"/>
</dbReference>
<dbReference type="PANTHER" id="PTHR11730">
    <property type="entry name" value="AMMONIUM TRANSPORTER"/>
    <property type="match status" value="1"/>
</dbReference>
<dbReference type="GO" id="GO:0097272">
    <property type="term" value="P:ammonium homeostasis"/>
    <property type="evidence" value="ECO:0007669"/>
    <property type="project" value="TreeGrafter"/>
</dbReference>
<proteinExistence type="inferred from homology"/>
<dbReference type="Proteomes" id="UP001233999">
    <property type="component" value="Unassembled WGS sequence"/>
</dbReference>
<dbReference type="Gene3D" id="1.10.3430.10">
    <property type="entry name" value="Ammonium transporter AmtB like domains"/>
    <property type="match status" value="1"/>
</dbReference>
<dbReference type="Pfam" id="PF00909">
    <property type="entry name" value="Ammonium_transp"/>
    <property type="match status" value="1"/>
</dbReference>
<evidence type="ECO:0000256" key="1">
    <source>
        <dbReference type="ARBA" id="ARBA00004141"/>
    </source>
</evidence>
<comment type="caution">
    <text evidence="9">The sequence shown here is derived from an EMBL/GenBank/DDBJ whole genome shotgun (WGS) entry which is preliminary data.</text>
</comment>
<dbReference type="EMBL" id="JASPKZ010003842">
    <property type="protein sequence ID" value="KAJ9592289.1"/>
    <property type="molecule type" value="Genomic_DNA"/>
</dbReference>
<evidence type="ECO:0000313" key="10">
    <source>
        <dbReference type="Proteomes" id="UP001233999"/>
    </source>
</evidence>
<keyword evidence="10" id="KW-1185">Reference proteome</keyword>
<accession>A0AAD8EJJ0</accession>
<organism evidence="9 10">
    <name type="scientific">Diploptera punctata</name>
    <name type="common">Pacific beetle cockroach</name>
    <dbReference type="NCBI Taxonomy" id="6984"/>
    <lineage>
        <taxon>Eukaryota</taxon>
        <taxon>Metazoa</taxon>
        <taxon>Ecdysozoa</taxon>
        <taxon>Arthropoda</taxon>
        <taxon>Hexapoda</taxon>
        <taxon>Insecta</taxon>
        <taxon>Pterygota</taxon>
        <taxon>Neoptera</taxon>
        <taxon>Polyneoptera</taxon>
        <taxon>Dictyoptera</taxon>
        <taxon>Blattodea</taxon>
        <taxon>Blaberoidea</taxon>
        <taxon>Blaberidae</taxon>
        <taxon>Diplopterinae</taxon>
        <taxon>Diploptera</taxon>
    </lineage>
</organism>
<gene>
    <name evidence="9" type="ORF">L9F63_001185</name>
</gene>
<feature type="domain" description="Ammonium transporter AmtB-like" evidence="8">
    <location>
        <begin position="61"/>
        <end position="101"/>
    </location>
</feature>
<keyword evidence="4" id="KW-0812">Transmembrane</keyword>
<evidence type="ECO:0000256" key="3">
    <source>
        <dbReference type="ARBA" id="ARBA00022448"/>
    </source>
</evidence>
<dbReference type="InterPro" id="IPR029020">
    <property type="entry name" value="Ammonium/urea_transptr"/>
</dbReference>
<evidence type="ECO:0000256" key="7">
    <source>
        <dbReference type="ARBA" id="ARBA00023177"/>
    </source>
</evidence>
<evidence type="ECO:0000313" key="9">
    <source>
        <dbReference type="EMBL" id="KAJ9592289.1"/>
    </source>
</evidence>
<protein>
    <recommendedName>
        <fullName evidence="8">Ammonium transporter AmtB-like domain-containing protein</fullName>
    </recommendedName>
</protein>
<dbReference type="SUPFAM" id="SSF111352">
    <property type="entry name" value="Ammonium transporter"/>
    <property type="match status" value="1"/>
</dbReference>
<keyword evidence="6" id="KW-0472">Membrane</keyword>
<feature type="non-terminal residue" evidence="9">
    <location>
        <position position="101"/>
    </location>
</feature>
<evidence type="ECO:0000256" key="6">
    <source>
        <dbReference type="ARBA" id="ARBA00023136"/>
    </source>
</evidence>
<evidence type="ECO:0000256" key="4">
    <source>
        <dbReference type="ARBA" id="ARBA00022692"/>
    </source>
</evidence>